<evidence type="ECO:0000313" key="2">
    <source>
        <dbReference type="EMBL" id="SHG06550.1"/>
    </source>
</evidence>
<reference evidence="2 3" key="1">
    <citation type="submission" date="2016-11" db="EMBL/GenBank/DDBJ databases">
        <authorList>
            <person name="Jaros S."/>
            <person name="Januszkiewicz K."/>
            <person name="Wedrychowicz H."/>
        </authorList>
    </citation>
    <scope>NUCLEOTIDE SEQUENCE [LARGE SCALE GENOMIC DNA]</scope>
    <source>
        <strain evidence="2 3">DSM 26897</strain>
    </source>
</reference>
<evidence type="ECO:0008006" key="4">
    <source>
        <dbReference type="Google" id="ProtNLM"/>
    </source>
</evidence>
<evidence type="ECO:0000313" key="3">
    <source>
        <dbReference type="Proteomes" id="UP000184368"/>
    </source>
</evidence>
<dbReference type="EMBL" id="FQUO01000017">
    <property type="protein sequence ID" value="SHG06550.1"/>
    <property type="molecule type" value="Genomic_DNA"/>
</dbReference>
<dbReference type="RefSeq" id="WP_073046548.1">
    <property type="nucleotide sequence ID" value="NZ_FQUO01000017.1"/>
</dbReference>
<proteinExistence type="predicted"/>
<dbReference type="SUPFAM" id="SSF56935">
    <property type="entry name" value="Porins"/>
    <property type="match status" value="1"/>
</dbReference>
<protein>
    <recommendedName>
        <fullName evidence="4">Phosphate-selective porin O and P</fullName>
    </recommendedName>
</protein>
<sequence>MNTKQMAKLALSVLLLGSMQAANAQQTTEREAYGRPSYWRPHDKTGINVFETSKAADTIPYTGLKIRFGAGFTQQFQNLKHETKSGQALYEMGAGFNLAMANLYTDVQLADGIRLDLTTYLSTRHHNETWVKGGYIQFDKLPFKSALFDKIMQYTTIKIGHMEVNYGDQHFRRTDAGNGIYNAFGENYIVDAFSTEIGGEIYVQKNGLFGMVALTNGTINSSIAKQAKDGTGDSTKNPAIYFKAGVDKSFGKARVRLSGSAYVNQKSPRSVLYAGDRGGSWYYGVMDPKGADLKANFTSGRFTPDFTRNVRAVMLNGFFKYAGFEAFGTYETAKGNKAVAADATKGIVADLNKRTMNQTAIEGIYRFGAKENVFAGVRYNAVNAELPGYTNKVNIDRTSFAAGWFLTNNVLLKGEYVVQNYKNFKAADIRNGGKFNGYVVEAVVGF</sequence>
<evidence type="ECO:0000256" key="1">
    <source>
        <dbReference type="SAM" id="SignalP"/>
    </source>
</evidence>
<name>A0A1M5GS14_9BACT</name>
<organism evidence="2 3">
    <name type="scientific">Cnuella takakiae</name>
    <dbReference type="NCBI Taxonomy" id="1302690"/>
    <lineage>
        <taxon>Bacteria</taxon>
        <taxon>Pseudomonadati</taxon>
        <taxon>Bacteroidota</taxon>
        <taxon>Chitinophagia</taxon>
        <taxon>Chitinophagales</taxon>
        <taxon>Chitinophagaceae</taxon>
        <taxon>Cnuella</taxon>
    </lineage>
</organism>
<gene>
    <name evidence="2" type="ORF">SAMN05444008_11736</name>
</gene>
<dbReference type="Proteomes" id="UP000184368">
    <property type="component" value="Unassembled WGS sequence"/>
</dbReference>
<keyword evidence="3" id="KW-1185">Reference proteome</keyword>
<feature type="chain" id="PRO_5013042015" description="Phosphate-selective porin O and P" evidence="1">
    <location>
        <begin position="25"/>
        <end position="446"/>
    </location>
</feature>
<feature type="signal peptide" evidence="1">
    <location>
        <begin position="1"/>
        <end position="24"/>
    </location>
</feature>
<keyword evidence="1" id="KW-0732">Signal</keyword>
<dbReference type="AlphaFoldDB" id="A0A1M5GS14"/>
<accession>A0A1M5GS14</accession>
<dbReference type="STRING" id="1302690.BUE76_02605"/>
<dbReference type="OrthoDB" id="638836at2"/>